<evidence type="ECO:0000256" key="3">
    <source>
        <dbReference type="ARBA" id="ARBA00022525"/>
    </source>
</evidence>
<dbReference type="EMBL" id="MSPT01000008">
    <property type="protein sequence ID" value="ONK27643.1"/>
    <property type="molecule type" value="Genomic_DNA"/>
</dbReference>
<feature type="chain" id="PRO_5044215333" description="pullulanase" evidence="14">
    <location>
        <begin position="42"/>
        <end position="1388"/>
    </location>
</feature>
<keyword evidence="6" id="KW-0106">Calcium</keyword>
<evidence type="ECO:0000256" key="12">
    <source>
        <dbReference type="ARBA" id="ARBA00031076"/>
    </source>
</evidence>
<evidence type="ECO:0000256" key="9">
    <source>
        <dbReference type="ARBA" id="ARBA00023965"/>
    </source>
</evidence>
<feature type="compositionally biased region" description="Low complexity" evidence="13">
    <location>
        <begin position="1312"/>
        <end position="1348"/>
    </location>
</feature>
<dbReference type="CDD" id="cd02860">
    <property type="entry name" value="E_set_Pullulanase"/>
    <property type="match status" value="1"/>
</dbReference>
<evidence type="ECO:0000256" key="13">
    <source>
        <dbReference type="SAM" id="MobiDB-lite"/>
    </source>
</evidence>
<dbReference type="RefSeq" id="WP_076995910.1">
    <property type="nucleotide sequence ID" value="NZ_MSPR01000007.1"/>
</dbReference>
<dbReference type="Gene3D" id="2.60.40.1110">
    <property type="match status" value="2"/>
</dbReference>
<evidence type="ECO:0000256" key="1">
    <source>
        <dbReference type="ARBA" id="ARBA00008061"/>
    </source>
</evidence>
<keyword evidence="7" id="KW-0572">Peptidoglycan-anchor</keyword>
<comment type="catalytic activity">
    <reaction evidence="9">
        <text>Hydrolysis of (1-&gt;6)-alpha-D-glucosidic linkages in pullulan, amylopectin and glycogen, and in the alpha- and beta-limit dextrins of amylopectin and glycogen.</text>
        <dbReference type="EC" id="3.2.1.41"/>
    </reaction>
</comment>
<dbReference type="Pfam" id="PF18033">
    <property type="entry name" value="SpuA_C"/>
    <property type="match status" value="1"/>
</dbReference>
<dbReference type="SUPFAM" id="SSF81296">
    <property type="entry name" value="E set domains"/>
    <property type="match status" value="1"/>
</dbReference>
<dbReference type="InterPro" id="IPR040806">
    <property type="entry name" value="SpuA_C"/>
</dbReference>
<dbReference type="Proteomes" id="UP000188600">
    <property type="component" value="Unassembled WGS sequence"/>
</dbReference>
<dbReference type="Gene3D" id="2.60.40.10">
    <property type="entry name" value="Immunoglobulins"/>
    <property type="match status" value="1"/>
</dbReference>
<dbReference type="InterPro" id="IPR059115">
    <property type="entry name" value="Rib"/>
</dbReference>
<dbReference type="InterPro" id="IPR014755">
    <property type="entry name" value="Cu-Rt/internalin_Ig-like"/>
</dbReference>
<protein>
    <recommendedName>
        <fullName evidence="10">pullulanase</fullName>
        <ecNumber evidence="10">3.2.1.41</ecNumber>
    </recommendedName>
    <alternativeName>
        <fullName evidence="11">Alpha-dextrin endo-1,6-alpha-glucosidase</fullName>
    </alternativeName>
    <alternativeName>
        <fullName evidence="12">Pullulan 6-glucanohydrolase</fullName>
    </alternativeName>
</protein>
<name>A0AB36JMJ8_9STRE</name>
<dbReference type="InterPro" id="IPR004193">
    <property type="entry name" value="Glyco_hydro_13_N"/>
</dbReference>
<evidence type="ECO:0000313" key="16">
    <source>
        <dbReference type="EMBL" id="ONK27643.1"/>
    </source>
</evidence>
<dbReference type="InterPro" id="IPR019931">
    <property type="entry name" value="LPXTG_anchor"/>
</dbReference>
<dbReference type="CDD" id="cd11341">
    <property type="entry name" value="AmyAc_Pullulanase_LD-like"/>
    <property type="match status" value="1"/>
</dbReference>
<dbReference type="InterPro" id="IPR006047">
    <property type="entry name" value="GH13_cat_dom"/>
</dbReference>
<dbReference type="InterPro" id="IPR017853">
    <property type="entry name" value="GH"/>
</dbReference>
<dbReference type="GO" id="GO:0051060">
    <property type="term" value="F:pullulanase activity"/>
    <property type="evidence" value="ECO:0007669"/>
    <property type="project" value="UniProtKB-EC"/>
</dbReference>
<evidence type="ECO:0000256" key="7">
    <source>
        <dbReference type="ARBA" id="ARBA00023088"/>
    </source>
</evidence>
<dbReference type="GO" id="GO:0005975">
    <property type="term" value="P:carbohydrate metabolic process"/>
    <property type="evidence" value="ECO:0007669"/>
    <property type="project" value="InterPro"/>
</dbReference>
<dbReference type="Pfam" id="PF00128">
    <property type="entry name" value="Alpha-amylase"/>
    <property type="match status" value="1"/>
</dbReference>
<dbReference type="Gene3D" id="2.60.40.1220">
    <property type="match status" value="1"/>
</dbReference>
<dbReference type="SUPFAM" id="SSF49452">
    <property type="entry name" value="Starch-binding domain-like"/>
    <property type="match status" value="2"/>
</dbReference>
<evidence type="ECO:0000256" key="11">
    <source>
        <dbReference type="ARBA" id="ARBA00029618"/>
    </source>
</evidence>
<feature type="region of interest" description="Disordered" evidence="13">
    <location>
        <begin position="1309"/>
        <end position="1359"/>
    </location>
</feature>
<dbReference type="InterPro" id="IPR014756">
    <property type="entry name" value="Ig_E-set"/>
</dbReference>
<keyword evidence="3" id="KW-0964">Secreted</keyword>
<dbReference type="Pfam" id="PF08428">
    <property type="entry name" value="Rib"/>
    <property type="match status" value="1"/>
</dbReference>
<dbReference type="InterPro" id="IPR013783">
    <property type="entry name" value="Ig-like_fold"/>
</dbReference>
<feature type="region of interest" description="Disordered" evidence="13">
    <location>
        <begin position="48"/>
        <end position="100"/>
    </location>
</feature>
<reference evidence="18 19" key="1">
    <citation type="submission" date="2016-12" db="EMBL/GenBank/DDBJ databases">
        <authorList>
            <person name="Gulvik C.A."/>
        </authorList>
    </citation>
    <scope>NUCLEOTIDE SEQUENCE [LARGE SCALE GENOMIC DNA]</scope>
    <source>
        <strain evidence="17 19">12-5202</strain>
        <strain evidence="16 18">12-5291</strain>
    </source>
</reference>
<keyword evidence="2" id="KW-0134">Cell wall</keyword>
<comment type="caution">
    <text evidence="16">The sequence shown here is derived from an EMBL/GenBank/DDBJ whole genome shotgun (WGS) entry which is preliminary data.</text>
</comment>
<dbReference type="InterPro" id="IPR013784">
    <property type="entry name" value="Carb-bd-like_fold"/>
</dbReference>
<dbReference type="NCBIfam" id="TIGR02102">
    <property type="entry name" value="pullulan_Gpos"/>
    <property type="match status" value="1"/>
</dbReference>
<evidence type="ECO:0000256" key="4">
    <source>
        <dbReference type="ARBA" id="ARBA00022729"/>
    </source>
</evidence>
<dbReference type="PANTHER" id="PTHR43002">
    <property type="entry name" value="GLYCOGEN DEBRANCHING ENZYME"/>
    <property type="match status" value="1"/>
</dbReference>
<dbReference type="Proteomes" id="UP000188946">
    <property type="component" value="Unassembled WGS sequence"/>
</dbReference>
<evidence type="ECO:0000259" key="15">
    <source>
        <dbReference type="PROSITE" id="PS50847"/>
    </source>
</evidence>
<keyword evidence="19" id="KW-1185">Reference proteome</keyword>
<dbReference type="NCBIfam" id="TIGR01167">
    <property type="entry name" value="LPXTG_anchor"/>
    <property type="match status" value="1"/>
</dbReference>
<feature type="region of interest" description="Disordered" evidence="13">
    <location>
        <begin position="1223"/>
        <end position="1259"/>
    </location>
</feature>
<evidence type="ECO:0000256" key="14">
    <source>
        <dbReference type="SAM" id="SignalP"/>
    </source>
</evidence>
<dbReference type="Gene3D" id="2.60.40.1180">
    <property type="entry name" value="Golgi alpha-mannosidase II"/>
    <property type="match status" value="1"/>
</dbReference>
<evidence type="ECO:0000313" key="19">
    <source>
        <dbReference type="Proteomes" id="UP000188946"/>
    </source>
</evidence>
<evidence type="ECO:0000313" key="18">
    <source>
        <dbReference type="Proteomes" id="UP000188600"/>
    </source>
</evidence>
<comment type="similarity">
    <text evidence="1">Belongs to the glycosyl hydrolase 13 family.</text>
</comment>
<evidence type="ECO:0000256" key="5">
    <source>
        <dbReference type="ARBA" id="ARBA00022801"/>
    </source>
</evidence>
<evidence type="ECO:0000256" key="6">
    <source>
        <dbReference type="ARBA" id="ARBA00022837"/>
    </source>
</evidence>
<feature type="signal peptide" evidence="14">
    <location>
        <begin position="1"/>
        <end position="41"/>
    </location>
</feature>
<dbReference type="PROSITE" id="PS50847">
    <property type="entry name" value="GRAM_POS_ANCHORING"/>
    <property type="match status" value="1"/>
</dbReference>
<keyword evidence="4 14" id="KW-0732">Signal</keyword>
<dbReference type="GO" id="GO:0030246">
    <property type="term" value="F:carbohydrate binding"/>
    <property type="evidence" value="ECO:0007669"/>
    <property type="project" value="InterPro"/>
</dbReference>
<sequence>MKKETIGRERQHFGLRTLKCGTASILLSASFCALGSQVVQAEEPDVGTPILQAESPDPVENAVEKEETVDKGSASNDQLGSDDGDGQSEEVSSAPAFRAAPVEEKDEIKAGFIRLHFKKLPSDDLASLGLWTWDDVEKPSAQNGSWPMGATNFSAAKADHYGYYLDVPLSTAKREKISFLINNTSGQNLTGDKTVDLISPQMNEIWLDEEYNTYLYEPIAEGMVRINYLRSDNNYDRKSLWLWGDVESPTTNWPDGLDFEKQGKFGAYLDVKLTDLAKTIGFLLLDESKSGDDVKIQPNDYKFTDLKKYRQIFLRDADPMIYTNPYFINDVRMKGAQQISLTEIEATFTTLENVTKEEILQNLQVKNKDNQAVEIKDIVLDKDAKKILIQGDFGGNQAPYTVRYGSEQFTTGMNWQLKDHLYQYDGELGARVTENGQKVAVTLWSPSADEVSVVVYDKKDQSKVIGKVAMNRGDKGSWHADLSSSSGLGITDYRGYYYHYEIKRGDQSVLTLDPYAKSLAAWNSDLAMTDPSYKVAKAAFVNPSEVGPKDLDYATIPGFKDRKDAVIYEAHVRDFTSDKAIAGDLKSQFGTFSAFVEKLDYLKELGVTHIQLLPVLSYYYVNELKNGERMDDYASSNSNYNWGYDPQNYFSLTGMYATDPSNPNARIEEFKELVHEIHKRGMGVILDVVYNHTAKTDIFEDLEPNYYHFMDADGTPRTSYGGGRLGTTHHMSRRVLVDSIKYLTEEYKVDGFRFDLMGDHDAETIQTAYDEARKLNPNLVMLGEGWATYSGDENKPVQPADQSWMKSTNSAAVFSDDIRNTLKSGYPNEGTPAFITNGKQSIDKVFRNIKAQPTNFEADDPGDVIQYIAAHDNLPLADIIAQSIKKDPAKPENEAEIHRRLRLGNLMILTSQGTPFIHSGQEYGRTKQFRHPDYRTPVSDDKVPNKSHLLTNEDGSPFEYPYFIHDSYDSSDAVNHFDWSKATDSLTHPEHAKSRAYTAGLIALRKSTDAFKLSSKEEVEKRVRLLTTPGQDGVEHDDLVLGYQVLASNDDVYLVFVNADTKERRFKAGQSLKNAKVLVDGQTAGTEAIQAPDGVRVTEDEVTLAPLTATVLRIAKEEVIPQIGGEIKGSVIIKYKDVNDRILKDNALVHYNAAVGTAYDAEQSEHKLQTIVGYDKKTYTLAAAGHYTVGEVDDRGHLVTSAPTSGVVKGNTTLIVTYVYKEVDSPSEPQPAPETDADKTSPTVSRVTKPEGELSESDILGAVTDVGQGSVSLAPDTELPTKAGEYEIPILVTYPDKSTDALVVPVTLTPKTGTQQTPPVSPPQTSSSSTAPKAGDASSQQEESNSASGKNRKVLPKAGEERSITSLYLGLLSLISGMAFLRKNKKSE</sequence>
<dbReference type="SMART" id="SM00642">
    <property type="entry name" value="Aamy"/>
    <property type="match status" value="1"/>
</dbReference>
<organism evidence="16 18">
    <name type="scientific">Streptococcus azizii</name>
    <dbReference type="NCBI Taxonomy" id="1579424"/>
    <lineage>
        <taxon>Bacteria</taxon>
        <taxon>Bacillati</taxon>
        <taxon>Bacillota</taxon>
        <taxon>Bacilli</taxon>
        <taxon>Lactobacillales</taxon>
        <taxon>Streptococcaceae</taxon>
        <taxon>Streptococcus</taxon>
    </lineage>
</organism>
<dbReference type="SUPFAM" id="SSF51445">
    <property type="entry name" value="(Trans)glycosidases"/>
    <property type="match status" value="1"/>
</dbReference>
<proteinExistence type="inferred from homology"/>
<dbReference type="InterPro" id="IPR011838">
    <property type="entry name" value="Pullulan_Gpos"/>
</dbReference>
<feature type="domain" description="Gram-positive cocci surface proteins LPxTG" evidence="15">
    <location>
        <begin position="1355"/>
        <end position="1388"/>
    </location>
</feature>
<dbReference type="InterPro" id="IPR005323">
    <property type="entry name" value="CBM41_pullulanase"/>
</dbReference>
<evidence type="ECO:0000256" key="2">
    <source>
        <dbReference type="ARBA" id="ARBA00022512"/>
    </source>
</evidence>
<dbReference type="EMBL" id="MSPR01000007">
    <property type="protein sequence ID" value="ONK29823.1"/>
    <property type="molecule type" value="Genomic_DNA"/>
</dbReference>
<evidence type="ECO:0000313" key="17">
    <source>
        <dbReference type="EMBL" id="ONK29823.1"/>
    </source>
</evidence>
<evidence type="ECO:0000256" key="8">
    <source>
        <dbReference type="ARBA" id="ARBA00023295"/>
    </source>
</evidence>
<dbReference type="CDD" id="cd10315">
    <property type="entry name" value="CBM41_pullulanase"/>
    <property type="match status" value="2"/>
</dbReference>
<dbReference type="Pfam" id="PF00746">
    <property type="entry name" value="Gram_pos_anchor"/>
    <property type="match status" value="1"/>
</dbReference>
<keyword evidence="5" id="KW-0378">Hydrolase</keyword>
<keyword evidence="8" id="KW-0326">Glycosidase</keyword>
<dbReference type="Gene3D" id="3.20.20.80">
    <property type="entry name" value="Glycosidases"/>
    <property type="match status" value="1"/>
</dbReference>
<dbReference type="Pfam" id="PF03714">
    <property type="entry name" value="PUD"/>
    <property type="match status" value="2"/>
</dbReference>
<dbReference type="EC" id="3.2.1.41" evidence="10"/>
<gene>
    <name evidence="17" type="ORF">BVE84_04690</name>
    <name evidence="16" type="ORF">BVE86_04530</name>
</gene>
<accession>A0AB36JMJ8</accession>
<dbReference type="Pfam" id="PF02922">
    <property type="entry name" value="CBM_48"/>
    <property type="match status" value="1"/>
</dbReference>
<evidence type="ECO:0000256" key="10">
    <source>
        <dbReference type="ARBA" id="ARBA00024062"/>
    </source>
</evidence>
<dbReference type="InterPro" id="IPR013780">
    <property type="entry name" value="Glyco_hydro_b"/>
</dbReference>